<comment type="caution">
    <text evidence="1">The sequence shown here is derived from an EMBL/GenBank/DDBJ whole genome shotgun (WGS) entry which is preliminary data.</text>
</comment>
<organism evidence="1 2">
    <name type="scientific">Dioscorea alata</name>
    <name type="common">Purple yam</name>
    <dbReference type="NCBI Taxonomy" id="55571"/>
    <lineage>
        <taxon>Eukaryota</taxon>
        <taxon>Viridiplantae</taxon>
        <taxon>Streptophyta</taxon>
        <taxon>Embryophyta</taxon>
        <taxon>Tracheophyta</taxon>
        <taxon>Spermatophyta</taxon>
        <taxon>Magnoliopsida</taxon>
        <taxon>Liliopsida</taxon>
        <taxon>Dioscoreales</taxon>
        <taxon>Dioscoreaceae</taxon>
        <taxon>Dioscorea</taxon>
    </lineage>
</organism>
<gene>
    <name evidence="1" type="ORF">IHE45_05G128100</name>
</gene>
<dbReference type="EMBL" id="CM037015">
    <property type="protein sequence ID" value="KAH7682540.1"/>
    <property type="molecule type" value="Genomic_DNA"/>
</dbReference>
<keyword evidence="2" id="KW-1185">Reference proteome</keyword>
<reference evidence="2" key="1">
    <citation type="journal article" date="2022" name="Nat. Commun.">
        <title>Chromosome evolution and the genetic basis of agronomically important traits in greater yam.</title>
        <authorList>
            <person name="Bredeson J.V."/>
            <person name="Lyons J.B."/>
            <person name="Oniyinde I.O."/>
            <person name="Okereke N.R."/>
            <person name="Kolade O."/>
            <person name="Nnabue I."/>
            <person name="Nwadili C.O."/>
            <person name="Hribova E."/>
            <person name="Parker M."/>
            <person name="Nwogha J."/>
            <person name="Shu S."/>
            <person name="Carlson J."/>
            <person name="Kariba R."/>
            <person name="Muthemba S."/>
            <person name="Knop K."/>
            <person name="Barton G.J."/>
            <person name="Sherwood A.V."/>
            <person name="Lopez-Montes A."/>
            <person name="Asiedu R."/>
            <person name="Jamnadass R."/>
            <person name="Muchugi A."/>
            <person name="Goodstein D."/>
            <person name="Egesi C.N."/>
            <person name="Featherston J."/>
            <person name="Asfaw A."/>
            <person name="Simpson G.G."/>
            <person name="Dolezel J."/>
            <person name="Hendre P.S."/>
            <person name="Van Deynze A."/>
            <person name="Kumar P.L."/>
            <person name="Obidiegwu J.E."/>
            <person name="Bhattacharjee R."/>
            <person name="Rokhsar D.S."/>
        </authorList>
    </citation>
    <scope>NUCLEOTIDE SEQUENCE [LARGE SCALE GENOMIC DNA]</scope>
    <source>
        <strain evidence="2">cv. TDa95/00328</strain>
    </source>
</reference>
<sequence length="64" mass="7558">MARHHWANLGIMAGTILGGMFGFYVMHCVEESYQNEMRRRLEKMLAQQQLEQQRIDNPKLFSDT</sequence>
<evidence type="ECO:0000313" key="1">
    <source>
        <dbReference type="EMBL" id="KAH7682540.1"/>
    </source>
</evidence>
<proteinExistence type="predicted"/>
<evidence type="ECO:0000313" key="2">
    <source>
        <dbReference type="Proteomes" id="UP000827976"/>
    </source>
</evidence>
<accession>A0ACB7W4M8</accession>
<protein>
    <submittedName>
        <fullName evidence="1">Uncharacterized protein</fullName>
    </submittedName>
</protein>
<dbReference type="Proteomes" id="UP000827976">
    <property type="component" value="Chromosome 5"/>
</dbReference>
<name>A0ACB7W4M8_DIOAL</name>